<gene>
    <name evidence="1" type="ORF">GQ43DRAFT_269318</name>
</gene>
<dbReference type="AlphaFoldDB" id="A0A9P4MZV5"/>
<proteinExistence type="predicted"/>
<comment type="caution">
    <text evidence="1">The sequence shown here is derived from an EMBL/GenBank/DDBJ whole genome shotgun (WGS) entry which is preliminary data.</text>
</comment>
<dbReference type="OrthoDB" id="2140489at2759"/>
<dbReference type="PANTHER" id="PTHR36986">
    <property type="entry name" value="UPF0643 PROTEIN PB2B2.08"/>
    <property type="match status" value="1"/>
</dbReference>
<evidence type="ECO:0000313" key="1">
    <source>
        <dbReference type="EMBL" id="KAF2205658.1"/>
    </source>
</evidence>
<keyword evidence="2" id="KW-1185">Reference proteome</keyword>
<accession>A0A9P4MZV5</accession>
<reference evidence="1" key="1">
    <citation type="journal article" date="2020" name="Stud. Mycol.">
        <title>101 Dothideomycetes genomes: a test case for predicting lifestyles and emergence of pathogens.</title>
        <authorList>
            <person name="Haridas S."/>
            <person name="Albert R."/>
            <person name="Binder M."/>
            <person name="Bloem J."/>
            <person name="Labutti K."/>
            <person name="Salamov A."/>
            <person name="Andreopoulos B."/>
            <person name="Baker S."/>
            <person name="Barry K."/>
            <person name="Bills G."/>
            <person name="Bluhm B."/>
            <person name="Cannon C."/>
            <person name="Castanera R."/>
            <person name="Culley D."/>
            <person name="Daum C."/>
            <person name="Ezra D."/>
            <person name="Gonzalez J."/>
            <person name="Henrissat B."/>
            <person name="Kuo A."/>
            <person name="Liang C."/>
            <person name="Lipzen A."/>
            <person name="Lutzoni F."/>
            <person name="Magnuson J."/>
            <person name="Mondo S."/>
            <person name="Nolan M."/>
            <person name="Ohm R."/>
            <person name="Pangilinan J."/>
            <person name="Park H.-J."/>
            <person name="Ramirez L."/>
            <person name="Alfaro M."/>
            <person name="Sun H."/>
            <person name="Tritt A."/>
            <person name="Yoshinaga Y."/>
            <person name="Zwiers L.-H."/>
            <person name="Turgeon B."/>
            <person name="Goodwin S."/>
            <person name="Spatafora J."/>
            <person name="Crous P."/>
            <person name="Grigoriev I."/>
        </authorList>
    </citation>
    <scope>NUCLEOTIDE SEQUENCE</scope>
    <source>
        <strain evidence="1">ATCC 74209</strain>
    </source>
</reference>
<dbReference type="EMBL" id="ML993851">
    <property type="protein sequence ID" value="KAF2205658.1"/>
    <property type="molecule type" value="Genomic_DNA"/>
</dbReference>
<protein>
    <submittedName>
        <fullName evidence="1">Uncharacterized protein</fullName>
    </submittedName>
</protein>
<evidence type="ECO:0000313" key="2">
    <source>
        <dbReference type="Proteomes" id="UP000799536"/>
    </source>
</evidence>
<name>A0A9P4MZV5_9PLEO</name>
<sequence>MASELDHSPLGDKAESVSVSIPVELESPLSASGLDSISKAPQIVPQSLLKPDICLDQTNPKATVATVLSPQFSIQGWERYAKATAVISPDLITRDWDALRFNAAAYHQLHVPFPHVSDPDVNRGVVPISSLLISSPYNLPGHYLNLSHLDMPNLLFAKALTVIKPTTLSYATTSFMDALNFNTVLMYLKKLADEEGFEWKEQSFYVVVFRSQLKEKIDKEWLWKLDAESHKEAGMSGGLLKYWFGRAGDGVGERRNLATCFWRSKEDARKGGLGPWHKKARLAAREMYESFAFTTHQFTVLDNVSGFTFADWKE</sequence>
<organism evidence="1 2">
    <name type="scientific">Delitschia confertaspora ATCC 74209</name>
    <dbReference type="NCBI Taxonomy" id="1513339"/>
    <lineage>
        <taxon>Eukaryota</taxon>
        <taxon>Fungi</taxon>
        <taxon>Dikarya</taxon>
        <taxon>Ascomycota</taxon>
        <taxon>Pezizomycotina</taxon>
        <taxon>Dothideomycetes</taxon>
        <taxon>Pleosporomycetidae</taxon>
        <taxon>Pleosporales</taxon>
        <taxon>Delitschiaceae</taxon>
        <taxon>Delitschia</taxon>
    </lineage>
</organism>
<dbReference type="PANTHER" id="PTHR36986:SF1">
    <property type="entry name" value="UPF0643 PROTEIN PB2B2.08"/>
    <property type="match status" value="1"/>
</dbReference>
<dbReference type="Proteomes" id="UP000799536">
    <property type="component" value="Unassembled WGS sequence"/>
</dbReference>